<dbReference type="SUPFAM" id="SSF49373">
    <property type="entry name" value="Invasin/intimin cell-adhesion fragments"/>
    <property type="match status" value="1"/>
</dbReference>
<reference evidence="1" key="1">
    <citation type="journal article" date="2021" name="Proc. Natl. Acad. Sci. U.S.A.">
        <title>A Catalog of Tens of Thousands of Viruses from Human Metagenomes Reveals Hidden Associations with Chronic Diseases.</title>
        <authorList>
            <person name="Tisza M.J."/>
            <person name="Buck C.B."/>
        </authorList>
    </citation>
    <scope>NUCLEOTIDE SEQUENCE</scope>
    <source>
        <strain evidence="1">CteEQ43</strain>
    </source>
</reference>
<organism evidence="1">
    <name type="scientific">Siphoviridae sp. cteEQ43</name>
    <dbReference type="NCBI Taxonomy" id="2827905"/>
    <lineage>
        <taxon>Viruses</taxon>
        <taxon>Duplodnaviria</taxon>
        <taxon>Heunggongvirae</taxon>
        <taxon>Uroviricota</taxon>
        <taxon>Caudoviricetes</taxon>
    </lineage>
</organism>
<dbReference type="EMBL" id="BK032799">
    <property type="protein sequence ID" value="DAF60923.1"/>
    <property type="molecule type" value="Genomic_DNA"/>
</dbReference>
<protein>
    <recommendedName>
        <fullName evidence="2">BIG2 domain-containing protein</fullName>
    </recommendedName>
</protein>
<name>A0A8S5TD07_9CAUD</name>
<dbReference type="Gene3D" id="2.60.40.1080">
    <property type="match status" value="1"/>
</dbReference>
<sequence length="430" mass="48064">MVSNMGLRYFTGETQTPNEYYRELAQEFINQQWENGAALAPEHGGPIKEQCGIGSKNFCCIEAWVKNTVGDVTTGLKDSADFIKIYFKDITHTVKRGLMYQFNNSYWIVNDYGHFSGLAQDAGLRRCNNQLRIVDPENGDIFSIPCVVDYNMQSPGHQVSSAIITPNNHATVMVQGNVDTIRLFKLNTRYILNGRPFKLLAWQNAVETDLSTPYDTLLYLDLYLDEIHEKDDLENRIADNGDWNYEVVINAGDIQLSPDSTGQLTATVKLNGDEVKRQVVWNSSNQRIVNVTPDGQYQVYGEVGDEVKITAALAGNPLVNCVIDVMIAEAEKFEPVIVLDKEFSSIRQNDSITFSVQIEYGGKLYTELTDVEVKLLSGKTAVTLTQDGAAKYTLQCNKIIKTPVEMEVSATVDGMTATKQFYINTVSMFG</sequence>
<evidence type="ECO:0000313" key="1">
    <source>
        <dbReference type="EMBL" id="DAF60923.1"/>
    </source>
</evidence>
<proteinExistence type="predicted"/>
<dbReference type="InterPro" id="IPR008964">
    <property type="entry name" value="Invasin/intimin_cell_adhesion"/>
</dbReference>
<accession>A0A8S5TD07</accession>
<evidence type="ECO:0008006" key="2">
    <source>
        <dbReference type="Google" id="ProtNLM"/>
    </source>
</evidence>